<organism evidence="15 16">
    <name type="scientific">Hibiscus syriacus</name>
    <name type="common">Rose of Sharon</name>
    <dbReference type="NCBI Taxonomy" id="106335"/>
    <lineage>
        <taxon>Eukaryota</taxon>
        <taxon>Viridiplantae</taxon>
        <taxon>Streptophyta</taxon>
        <taxon>Embryophyta</taxon>
        <taxon>Tracheophyta</taxon>
        <taxon>Spermatophyta</taxon>
        <taxon>Magnoliopsida</taxon>
        <taxon>eudicotyledons</taxon>
        <taxon>Gunneridae</taxon>
        <taxon>Pentapetalae</taxon>
        <taxon>rosids</taxon>
        <taxon>malvids</taxon>
        <taxon>Malvales</taxon>
        <taxon>Malvaceae</taxon>
        <taxon>Malvoideae</taxon>
        <taxon>Hibiscus</taxon>
    </lineage>
</organism>
<dbReference type="CDD" id="cd00831">
    <property type="entry name" value="CHS_like"/>
    <property type="match status" value="1"/>
</dbReference>
<feature type="domain" description="Beta-ketoacyl-[acyl-carrier-protein] synthase III C-terminal" evidence="14">
    <location>
        <begin position="422"/>
        <end position="502"/>
    </location>
</feature>
<evidence type="ECO:0000256" key="12">
    <source>
        <dbReference type="SAM" id="Phobius"/>
    </source>
</evidence>
<evidence type="ECO:0000313" key="15">
    <source>
        <dbReference type="EMBL" id="KAE8698006.1"/>
    </source>
</evidence>
<evidence type="ECO:0000256" key="5">
    <source>
        <dbReference type="ARBA" id="ARBA00022692"/>
    </source>
</evidence>
<dbReference type="InterPro" id="IPR013601">
    <property type="entry name" value="FAE1_typ3_polyketide_synth"/>
</dbReference>
<dbReference type="GO" id="GO:0016020">
    <property type="term" value="C:membrane"/>
    <property type="evidence" value="ECO:0007669"/>
    <property type="project" value="UniProtKB-SubCell"/>
</dbReference>
<keyword evidence="8 10" id="KW-0012">Acyltransferase</keyword>
<dbReference type="SUPFAM" id="SSF53901">
    <property type="entry name" value="Thiolase-like"/>
    <property type="match status" value="2"/>
</dbReference>
<dbReference type="InterPro" id="IPR013747">
    <property type="entry name" value="ACP_syn_III_C"/>
</dbReference>
<keyword evidence="5 12" id="KW-0812">Transmembrane</keyword>
<dbReference type="FunFam" id="3.40.47.10:FF:000028">
    <property type="entry name" value="3-ketoacyl-CoA synthase"/>
    <property type="match status" value="1"/>
</dbReference>
<feature type="transmembrane region" description="Helical" evidence="12">
    <location>
        <begin position="99"/>
        <end position="118"/>
    </location>
</feature>
<keyword evidence="4 10" id="KW-0808">Transferase</keyword>
<evidence type="ECO:0000256" key="1">
    <source>
        <dbReference type="ARBA" id="ARBA00004370"/>
    </source>
</evidence>
<dbReference type="PIRSF" id="PIRSF036417">
    <property type="entry name" value="3-ktacl-CoA_syn"/>
    <property type="match status" value="1"/>
</dbReference>
<evidence type="ECO:0000256" key="6">
    <source>
        <dbReference type="ARBA" id="ARBA00022989"/>
    </source>
</evidence>
<comment type="pathway">
    <text evidence="2 10">Lipid metabolism; fatty acid biosynthesis.</text>
</comment>
<feature type="active site" evidence="11">
    <location>
        <position position="460"/>
    </location>
</feature>
<feature type="active site" evidence="11">
    <location>
        <position position="423"/>
    </location>
</feature>
<evidence type="ECO:0000256" key="8">
    <source>
        <dbReference type="ARBA" id="ARBA00023315"/>
    </source>
</evidence>
<evidence type="ECO:0000256" key="4">
    <source>
        <dbReference type="ARBA" id="ARBA00022679"/>
    </source>
</evidence>
<comment type="subcellular location">
    <subcellularLocation>
        <location evidence="1">Membrane</location>
    </subcellularLocation>
</comment>
<name>A0A6A3A2E6_HIBSY</name>
<dbReference type="InterPro" id="IPR012392">
    <property type="entry name" value="3-ktacl-CoA_syn"/>
</dbReference>
<gene>
    <name evidence="15" type="ORF">F3Y22_tig00110607pilonHSYRG00282</name>
</gene>
<keyword evidence="7 12" id="KW-0472">Membrane</keyword>
<dbReference type="OrthoDB" id="10291270at2759"/>
<protein>
    <recommendedName>
        <fullName evidence="10">3-ketoacyl-CoA synthase</fullName>
        <ecNumber evidence="10">2.3.1.-</ecNumber>
    </recommendedName>
</protein>
<keyword evidence="16" id="KW-1185">Reference proteome</keyword>
<evidence type="ECO:0000256" key="3">
    <source>
        <dbReference type="ARBA" id="ARBA00005531"/>
    </source>
</evidence>
<evidence type="ECO:0000313" key="16">
    <source>
        <dbReference type="Proteomes" id="UP000436088"/>
    </source>
</evidence>
<feature type="active site" evidence="11">
    <location>
        <position position="427"/>
    </location>
</feature>
<dbReference type="Pfam" id="PF08541">
    <property type="entry name" value="ACP_syn_III_C"/>
    <property type="match status" value="1"/>
</dbReference>
<evidence type="ECO:0000256" key="11">
    <source>
        <dbReference type="PIRSR" id="PIRSR036417-1"/>
    </source>
</evidence>
<sequence>MERDSLEMDKEKPTAETIFKDSSSAVIKVRRRLPDLLQSVKLEYVKLGYGYLCNPYLILMFALILPLSILSLVYFAGLKRDPNSELWTNRALRLESIDAAKRLAGSLVVFFLLGLYLAKRSRPVYLVDFACYKPEDDRKLSFDSFLKISENSGAFTEDTLEFQRKISIRSGLGDETYVPRGITSSPPNLCMEEARAEAESVVFGALDSLFEISGVKPKDIGILIVNSGLFNPTPSLSSVIVNHYKLRTDIKSYNLGGMGCSAGLISIELAKNLLQAIPNMYAVVVSTENITLNWYFGNDRSMLLCNCIFRMGGAAVLLSNKSRDRVRSKYELVHLVRTHMGADDVHYNCIYQREDEKRTVGVSLARELVDVAEEALKTNITTLGPLVLPLTEQLKFFVTLVKKKIFKAKSKPYMPDFKLAFEHFCIHAGGRAVLDKIQKKLKLADWDMEPSRMTLHRFGNTSSSCLWYELAYSEAKGRISGGDRVWQIALGSGFKCNSAVWRALRKTPMNKSRGNPWKGEMDKYPVKVPLV</sequence>
<feature type="active site" evidence="11">
    <location>
        <position position="339"/>
    </location>
</feature>
<keyword evidence="6 12" id="KW-1133">Transmembrane helix</keyword>
<evidence type="ECO:0000256" key="9">
    <source>
        <dbReference type="ARBA" id="ARBA00047375"/>
    </source>
</evidence>
<dbReference type="EMBL" id="VEPZ02001048">
    <property type="protein sequence ID" value="KAE8698006.1"/>
    <property type="molecule type" value="Genomic_DNA"/>
</dbReference>
<evidence type="ECO:0000259" key="13">
    <source>
        <dbReference type="Pfam" id="PF08392"/>
    </source>
</evidence>
<comment type="caution">
    <text evidence="15">The sequence shown here is derived from an EMBL/GenBank/DDBJ whole genome shotgun (WGS) entry which is preliminary data.</text>
</comment>
<feature type="active site" evidence="11">
    <location>
        <position position="456"/>
    </location>
</feature>
<comment type="similarity">
    <text evidence="3 10">Belongs to the thiolase-like superfamily. Chalcone/stilbene synthases family.</text>
</comment>
<comment type="catalytic activity">
    <reaction evidence="9">
        <text>a very-long-chain acyl-CoA + malonyl-CoA + H(+) = a very-long-chain 3-oxoacyl-CoA + CO2 + CoA</text>
        <dbReference type="Rhea" id="RHEA:32727"/>
        <dbReference type="ChEBI" id="CHEBI:15378"/>
        <dbReference type="ChEBI" id="CHEBI:16526"/>
        <dbReference type="ChEBI" id="CHEBI:57287"/>
        <dbReference type="ChEBI" id="CHEBI:57384"/>
        <dbReference type="ChEBI" id="CHEBI:90725"/>
        <dbReference type="ChEBI" id="CHEBI:90736"/>
        <dbReference type="EC" id="2.3.1.199"/>
    </reaction>
</comment>
<dbReference type="Pfam" id="PF08392">
    <property type="entry name" value="FAE1_CUT1_RppA"/>
    <property type="match status" value="1"/>
</dbReference>
<feature type="transmembrane region" description="Helical" evidence="12">
    <location>
        <begin position="56"/>
        <end position="78"/>
    </location>
</feature>
<dbReference type="UniPathway" id="UPA00094"/>
<evidence type="ECO:0000256" key="2">
    <source>
        <dbReference type="ARBA" id="ARBA00005194"/>
    </source>
</evidence>
<evidence type="ECO:0000256" key="10">
    <source>
        <dbReference type="PIRNR" id="PIRNR036417"/>
    </source>
</evidence>
<proteinExistence type="inferred from homology"/>
<feature type="domain" description="FAE" evidence="13">
    <location>
        <begin position="116"/>
        <end position="404"/>
    </location>
</feature>
<dbReference type="EC" id="2.3.1.-" evidence="10"/>
<dbReference type="Gene3D" id="3.40.47.10">
    <property type="match status" value="1"/>
</dbReference>
<dbReference type="GO" id="GO:0006633">
    <property type="term" value="P:fatty acid biosynthetic process"/>
    <property type="evidence" value="ECO:0007669"/>
    <property type="project" value="UniProtKB-UniPathway"/>
</dbReference>
<dbReference type="PANTHER" id="PTHR31561">
    <property type="entry name" value="3-KETOACYL-COA SYNTHASE"/>
    <property type="match status" value="1"/>
</dbReference>
<evidence type="ECO:0000256" key="7">
    <source>
        <dbReference type="ARBA" id="ARBA00023136"/>
    </source>
</evidence>
<dbReference type="AlphaFoldDB" id="A0A6A3A2E6"/>
<evidence type="ECO:0000259" key="14">
    <source>
        <dbReference type="Pfam" id="PF08541"/>
    </source>
</evidence>
<dbReference type="GO" id="GO:0009922">
    <property type="term" value="F:fatty acid elongase activity"/>
    <property type="evidence" value="ECO:0007669"/>
    <property type="project" value="UniProtKB-EC"/>
</dbReference>
<dbReference type="InterPro" id="IPR016039">
    <property type="entry name" value="Thiolase-like"/>
</dbReference>
<reference evidence="15" key="1">
    <citation type="submission" date="2019-09" db="EMBL/GenBank/DDBJ databases">
        <title>Draft genome information of white flower Hibiscus syriacus.</title>
        <authorList>
            <person name="Kim Y.-M."/>
        </authorList>
    </citation>
    <scope>NUCLEOTIDE SEQUENCE [LARGE SCALE GENOMIC DNA]</scope>
    <source>
        <strain evidence="15">YM2019G1</strain>
    </source>
</reference>
<accession>A0A6A3A2E6</accession>
<dbReference type="Proteomes" id="UP000436088">
    <property type="component" value="Unassembled WGS sequence"/>
</dbReference>
<feature type="active site" evidence="11">
    <location>
        <position position="260"/>
    </location>
</feature>